<dbReference type="Pfam" id="PF00004">
    <property type="entry name" value="AAA"/>
    <property type="match status" value="1"/>
</dbReference>
<keyword evidence="3" id="KW-1185">Reference proteome</keyword>
<protein>
    <submittedName>
        <fullName evidence="2">AAA family ATPase</fullName>
    </submittedName>
</protein>
<dbReference type="Gene3D" id="3.40.50.300">
    <property type="entry name" value="P-loop containing nucleotide triphosphate hydrolases"/>
    <property type="match status" value="1"/>
</dbReference>
<dbReference type="Pfam" id="PF22942">
    <property type="entry name" value="DUF7025"/>
    <property type="match status" value="1"/>
</dbReference>
<dbReference type="SUPFAM" id="SSF52540">
    <property type="entry name" value="P-loop containing nucleoside triphosphate hydrolases"/>
    <property type="match status" value="1"/>
</dbReference>
<dbReference type="InterPro" id="IPR003593">
    <property type="entry name" value="AAA+_ATPase"/>
</dbReference>
<organism evidence="2 3">
    <name type="scientific">Pochonia chlamydosporia 170</name>
    <dbReference type="NCBI Taxonomy" id="1380566"/>
    <lineage>
        <taxon>Eukaryota</taxon>
        <taxon>Fungi</taxon>
        <taxon>Dikarya</taxon>
        <taxon>Ascomycota</taxon>
        <taxon>Pezizomycotina</taxon>
        <taxon>Sordariomycetes</taxon>
        <taxon>Hypocreomycetidae</taxon>
        <taxon>Hypocreales</taxon>
        <taxon>Clavicipitaceae</taxon>
        <taxon>Pochonia</taxon>
    </lineage>
</organism>
<name>A0A179EZJ8_METCM</name>
<dbReference type="PANTHER" id="PTHR46411:SF3">
    <property type="entry name" value="AAA+ ATPASE DOMAIN-CONTAINING PROTEIN"/>
    <property type="match status" value="1"/>
</dbReference>
<dbReference type="GO" id="GO:0005524">
    <property type="term" value="F:ATP binding"/>
    <property type="evidence" value="ECO:0007669"/>
    <property type="project" value="InterPro"/>
</dbReference>
<dbReference type="InterPro" id="IPR027417">
    <property type="entry name" value="P-loop_NTPase"/>
</dbReference>
<dbReference type="KEGG" id="pchm:VFPPC_10340"/>
<reference evidence="2 3" key="1">
    <citation type="journal article" date="2016" name="PLoS Pathog.">
        <title>Biosynthesis of antibiotic leucinostatins in bio-control fungus Purpureocillium lilacinum and their inhibition on phytophthora revealed by genome mining.</title>
        <authorList>
            <person name="Wang G."/>
            <person name="Liu Z."/>
            <person name="Lin R."/>
            <person name="Li E."/>
            <person name="Mao Z."/>
            <person name="Ling J."/>
            <person name="Yang Y."/>
            <person name="Yin W.B."/>
            <person name="Xie B."/>
        </authorList>
    </citation>
    <scope>NUCLEOTIDE SEQUENCE [LARGE SCALE GENOMIC DNA]</scope>
    <source>
        <strain evidence="2">170</strain>
    </source>
</reference>
<dbReference type="InterPro" id="IPR003959">
    <property type="entry name" value="ATPase_AAA_core"/>
</dbReference>
<dbReference type="SMART" id="SM00382">
    <property type="entry name" value="AAA"/>
    <property type="match status" value="1"/>
</dbReference>
<dbReference type="EMBL" id="LSBJ02000010">
    <property type="protein sequence ID" value="OAQ58627.1"/>
    <property type="molecule type" value="Genomic_DNA"/>
</dbReference>
<evidence type="ECO:0000313" key="2">
    <source>
        <dbReference type="EMBL" id="OAQ58627.1"/>
    </source>
</evidence>
<accession>A0A179EZJ8</accession>
<dbReference type="InterPro" id="IPR054289">
    <property type="entry name" value="DUF7025"/>
</dbReference>
<evidence type="ECO:0000313" key="3">
    <source>
        <dbReference type="Proteomes" id="UP000078397"/>
    </source>
</evidence>
<evidence type="ECO:0000259" key="1">
    <source>
        <dbReference type="SMART" id="SM00382"/>
    </source>
</evidence>
<sequence length="739" mass="83250">MGVLDRIRGDKVDKVLALHSKSGSGYDSQAPPSLDPCFGLNASIKTLYEGPRSVPGTYVWVNKPPRQLSTSAAREYDGVAIRVFKVKDKEKPCIGGIWPLKYWSIEVQNPTLVEELKPILRNKMGSRLDTEYKLTFSEPFQDLWFCQEEIANLATTAKNATVLKPYLQLLLNIMDEMFGELRFTHKKFQQTGLVDFKSAWTLFPPGCAIYSYGLNSEMLCKVQSVTYKTIKQVEALVATAKILSFNGSEFVWQTISMGIPYFKDGKPISEMQFYPLKFHPQKDALFQRLISRGKRALDLQSLEYCQYDGIALESEGGDCDIKKHNVAGRILIDVVGYHKYHSTKGLREYKDPSIERAKAARRNAIAMGDDVTLAVHNFADAQEATPAEQPTGLKRRRLTDAEILENKNFMLEKPEDLAYMSGLIGGYALKNKLWMNFYIEDIEPMVWNDKAYEHLVYDAQQKDLVLSFVESHGRNAAFDSSSSTSGTSITASPPVVDDVIVGKGQGLIVLLSGPPGTGKTLTAEAVADHTHRPLFHLQAEDLGISAVSLGENLKRVFEMATDWNAVILLDEADVFMTSRNPGDIVRNELVSIFLRELEYFQGIIFLTTNLYETIDTAFRSRVSLHLLFPALSKEAREKVWRRFLDRIPEAERVKSLPESEATGDESVEVPDKFIDDKDIQELSLWELNGREIFNAVRMARSWCNHKGYIITLERMESGIKVTNPQAGKSGSDDYGDLYE</sequence>
<dbReference type="GeneID" id="28852721"/>
<dbReference type="PANTHER" id="PTHR46411">
    <property type="entry name" value="FAMILY ATPASE, PUTATIVE-RELATED"/>
    <property type="match status" value="1"/>
</dbReference>
<dbReference type="CDD" id="cd19481">
    <property type="entry name" value="RecA-like_protease"/>
    <property type="match status" value="1"/>
</dbReference>
<gene>
    <name evidence="2" type="ORF">VFPPC_10340</name>
</gene>
<dbReference type="GO" id="GO:0016887">
    <property type="term" value="F:ATP hydrolysis activity"/>
    <property type="evidence" value="ECO:0007669"/>
    <property type="project" value="InterPro"/>
</dbReference>
<dbReference type="STRING" id="1380566.A0A179EZJ8"/>
<dbReference type="OrthoDB" id="10042665at2759"/>
<feature type="domain" description="AAA+ ATPase" evidence="1">
    <location>
        <begin position="505"/>
        <end position="632"/>
    </location>
</feature>
<comment type="caution">
    <text evidence="2">The sequence shown here is derived from an EMBL/GenBank/DDBJ whole genome shotgun (WGS) entry which is preliminary data.</text>
</comment>
<proteinExistence type="predicted"/>
<dbReference type="AlphaFoldDB" id="A0A179EZJ8"/>
<dbReference type="RefSeq" id="XP_018136754.1">
    <property type="nucleotide sequence ID" value="XM_018288727.1"/>
</dbReference>
<dbReference type="Proteomes" id="UP000078397">
    <property type="component" value="Unassembled WGS sequence"/>
</dbReference>